<feature type="chain" id="PRO_5022690193" evidence="1">
    <location>
        <begin position="35"/>
        <end position="125"/>
    </location>
</feature>
<name>A0A5E7UMH6_PSEFL</name>
<evidence type="ECO:0000313" key="3">
    <source>
        <dbReference type="Proteomes" id="UP000412311"/>
    </source>
</evidence>
<keyword evidence="1" id="KW-0732">Signal</keyword>
<proteinExistence type="predicted"/>
<reference evidence="2 3" key="1">
    <citation type="submission" date="2019-09" db="EMBL/GenBank/DDBJ databases">
        <authorList>
            <person name="Chandra G."/>
            <person name="Truman W A."/>
        </authorList>
    </citation>
    <scope>NUCLEOTIDE SEQUENCE [LARGE SCALE GENOMIC DNA]</scope>
    <source>
        <strain evidence="2">PS925</strain>
    </source>
</reference>
<dbReference type="AlphaFoldDB" id="A0A5E7UMH6"/>
<dbReference type="Proteomes" id="UP000412311">
    <property type="component" value="Unassembled WGS sequence"/>
</dbReference>
<dbReference type="EMBL" id="CABVJG010000010">
    <property type="protein sequence ID" value="VVQ11336.1"/>
    <property type="molecule type" value="Genomic_DNA"/>
</dbReference>
<gene>
    <name evidence="2" type="ORF">PS925_03494</name>
</gene>
<organism evidence="2 3">
    <name type="scientific">Pseudomonas fluorescens</name>
    <dbReference type="NCBI Taxonomy" id="294"/>
    <lineage>
        <taxon>Bacteria</taxon>
        <taxon>Pseudomonadati</taxon>
        <taxon>Pseudomonadota</taxon>
        <taxon>Gammaproteobacteria</taxon>
        <taxon>Pseudomonadales</taxon>
        <taxon>Pseudomonadaceae</taxon>
        <taxon>Pseudomonas</taxon>
    </lineage>
</organism>
<sequence length="125" mass="14101" precursor="true">MTDVISPNGKKMSPRLTHLFVSLLLCFSCTFASATEIPIKEGMPFLSARKELLKKGWKPSISKEMQPVGTAVELKNRGIIEIERCTQGVQYCVFHYKKNKQCLGVTTTGEEVEELVIDAWDFKCQ</sequence>
<protein>
    <submittedName>
        <fullName evidence="2">Uncharacterized protein</fullName>
    </submittedName>
</protein>
<evidence type="ECO:0000313" key="2">
    <source>
        <dbReference type="EMBL" id="VVQ11336.1"/>
    </source>
</evidence>
<feature type="signal peptide" evidence="1">
    <location>
        <begin position="1"/>
        <end position="34"/>
    </location>
</feature>
<evidence type="ECO:0000256" key="1">
    <source>
        <dbReference type="SAM" id="SignalP"/>
    </source>
</evidence>
<accession>A0A5E7UMH6</accession>
<dbReference type="RefSeq" id="WP_224793273.1">
    <property type="nucleotide sequence ID" value="NZ_CABVJG010000010.1"/>
</dbReference>